<dbReference type="Gene3D" id="3.30.70.790">
    <property type="entry name" value="UreE, C-terminal domain"/>
    <property type="match status" value="1"/>
</dbReference>
<dbReference type="EMBL" id="BMJQ01000009">
    <property type="protein sequence ID" value="GGF26480.1"/>
    <property type="molecule type" value="Genomic_DNA"/>
</dbReference>
<organism evidence="2 3">
    <name type="scientific">Aliidongia dinghuensis</name>
    <dbReference type="NCBI Taxonomy" id="1867774"/>
    <lineage>
        <taxon>Bacteria</taxon>
        <taxon>Pseudomonadati</taxon>
        <taxon>Pseudomonadota</taxon>
        <taxon>Alphaproteobacteria</taxon>
        <taxon>Rhodospirillales</taxon>
        <taxon>Dongiaceae</taxon>
        <taxon>Aliidongia</taxon>
    </lineage>
</organism>
<keyword evidence="3" id="KW-1185">Reference proteome</keyword>
<comment type="caution">
    <text evidence="2">The sequence shown here is derived from an EMBL/GenBank/DDBJ whole genome shotgun (WGS) entry which is preliminary data.</text>
</comment>
<dbReference type="InterPro" id="IPR018551">
    <property type="entry name" value="DUF2007"/>
</dbReference>
<dbReference type="AlphaFoldDB" id="A0A8J3E4E8"/>
<evidence type="ECO:0000313" key="3">
    <source>
        <dbReference type="Proteomes" id="UP000646365"/>
    </source>
</evidence>
<dbReference type="InterPro" id="IPR011322">
    <property type="entry name" value="N-reg_PII-like_a/b"/>
</dbReference>
<evidence type="ECO:0000313" key="2">
    <source>
        <dbReference type="EMBL" id="GGF26480.1"/>
    </source>
</evidence>
<dbReference type="Pfam" id="PF09413">
    <property type="entry name" value="DUF2007"/>
    <property type="match status" value="1"/>
</dbReference>
<feature type="domain" description="DUF2007" evidence="1">
    <location>
        <begin position="2"/>
        <end position="62"/>
    </location>
</feature>
<reference evidence="2" key="1">
    <citation type="journal article" date="2014" name="Int. J. Syst. Evol. Microbiol.">
        <title>Complete genome sequence of Corynebacterium casei LMG S-19264T (=DSM 44701T), isolated from a smear-ripened cheese.</title>
        <authorList>
            <consortium name="US DOE Joint Genome Institute (JGI-PGF)"/>
            <person name="Walter F."/>
            <person name="Albersmeier A."/>
            <person name="Kalinowski J."/>
            <person name="Ruckert C."/>
        </authorList>
    </citation>
    <scope>NUCLEOTIDE SEQUENCE</scope>
    <source>
        <strain evidence="2">CGMCC 1.15725</strain>
    </source>
</reference>
<evidence type="ECO:0000259" key="1">
    <source>
        <dbReference type="Pfam" id="PF09413"/>
    </source>
</evidence>
<proteinExistence type="predicted"/>
<reference evidence="2" key="2">
    <citation type="submission" date="2020-09" db="EMBL/GenBank/DDBJ databases">
        <authorList>
            <person name="Sun Q."/>
            <person name="Zhou Y."/>
        </authorList>
    </citation>
    <scope>NUCLEOTIDE SEQUENCE</scope>
    <source>
        <strain evidence="2">CGMCC 1.15725</strain>
    </source>
</reference>
<dbReference type="SUPFAM" id="SSF54913">
    <property type="entry name" value="GlnB-like"/>
    <property type="match status" value="1"/>
</dbReference>
<sequence>MELLRSDDCVRLSFLEALLAGAGIEALVLDRNMNAIWGAAIPSRLMVEDEDFARARRLLIEAGEIAEERGR</sequence>
<name>A0A8J3E4E8_9PROT</name>
<protein>
    <recommendedName>
        <fullName evidence="1">DUF2007 domain-containing protein</fullName>
    </recommendedName>
</protein>
<accession>A0A8J3E4E8</accession>
<dbReference type="Proteomes" id="UP000646365">
    <property type="component" value="Unassembled WGS sequence"/>
</dbReference>
<gene>
    <name evidence="2" type="ORF">GCM10011611_35660</name>
</gene>